<dbReference type="PROSITE" id="PS00623">
    <property type="entry name" value="GMC_OXRED_1"/>
    <property type="match status" value="1"/>
</dbReference>
<organism evidence="8 9">
    <name type="scientific">Stachybotrys chlorohalonatus (strain IBT 40285)</name>
    <dbReference type="NCBI Taxonomy" id="1283841"/>
    <lineage>
        <taxon>Eukaryota</taxon>
        <taxon>Fungi</taxon>
        <taxon>Dikarya</taxon>
        <taxon>Ascomycota</taxon>
        <taxon>Pezizomycotina</taxon>
        <taxon>Sordariomycetes</taxon>
        <taxon>Hypocreomycetidae</taxon>
        <taxon>Hypocreales</taxon>
        <taxon>Stachybotryaceae</taxon>
        <taxon>Stachybotrys</taxon>
    </lineage>
</organism>
<dbReference type="AlphaFoldDB" id="A0A084Q9J2"/>
<dbReference type="InParanoid" id="A0A084Q9J2"/>
<dbReference type="SUPFAM" id="SSF51905">
    <property type="entry name" value="FAD/NAD(P)-binding domain"/>
    <property type="match status" value="1"/>
</dbReference>
<keyword evidence="5" id="KW-0732">Signal</keyword>
<dbReference type="Proteomes" id="UP000028524">
    <property type="component" value="Unassembled WGS sequence"/>
</dbReference>
<accession>A0A084Q9J2</accession>
<proteinExistence type="inferred from homology"/>
<dbReference type="Pfam" id="PF00732">
    <property type="entry name" value="GMC_oxred_N"/>
    <property type="match status" value="1"/>
</dbReference>
<dbReference type="STRING" id="1283841.A0A084Q9J2"/>
<feature type="binding site" evidence="3">
    <location>
        <position position="106"/>
    </location>
    <ligand>
        <name>FAD</name>
        <dbReference type="ChEBI" id="CHEBI:57692"/>
    </ligand>
</feature>
<dbReference type="PIRSF" id="PIRSF000137">
    <property type="entry name" value="Alcohol_oxidase"/>
    <property type="match status" value="1"/>
</dbReference>
<keyword evidence="3 4" id="KW-0274">FAD</keyword>
<dbReference type="PANTHER" id="PTHR11552">
    <property type="entry name" value="GLUCOSE-METHANOL-CHOLINE GMC OXIDOREDUCTASE"/>
    <property type="match status" value="1"/>
</dbReference>
<dbReference type="Pfam" id="PF05199">
    <property type="entry name" value="GMC_oxred_C"/>
    <property type="match status" value="1"/>
</dbReference>
<dbReference type="GO" id="GO:0050660">
    <property type="term" value="F:flavin adenine dinucleotide binding"/>
    <property type="evidence" value="ECO:0007669"/>
    <property type="project" value="InterPro"/>
</dbReference>
<feature type="active site" description="Proton acceptor" evidence="2">
    <location>
        <position position="567"/>
    </location>
</feature>
<feature type="signal peptide" evidence="5">
    <location>
        <begin position="1"/>
        <end position="19"/>
    </location>
</feature>
<evidence type="ECO:0000256" key="5">
    <source>
        <dbReference type="SAM" id="SignalP"/>
    </source>
</evidence>
<evidence type="ECO:0000259" key="7">
    <source>
        <dbReference type="PROSITE" id="PS00624"/>
    </source>
</evidence>
<evidence type="ECO:0000313" key="9">
    <source>
        <dbReference type="Proteomes" id="UP000028524"/>
    </source>
</evidence>
<dbReference type="Gene3D" id="3.50.50.60">
    <property type="entry name" value="FAD/NAD(P)-binding domain"/>
    <property type="match status" value="1"/>
</dbReference>
<feature type="active site" description="Proton acceptor" evidence="2">
    <location>
        <position position="524"/>
    </location>
</feature>
<keyword evidence="4" id="KW-0285">Flavoprotein</keyword>
<evidence type="ECO:0000313" key="8">
    <source>
        <dbReference type="EMBL" id="KFA60627.1"/>
    </source>
</evidence>
<dbReference type="Gene3D" id="3.30.560.10">
    <property type="entry name" value="Glucose Oxidase, domain 3"/>
    <property type="match status" value="1"/>
</dbReference>
<dbReference type="InterPro" id="IPR036188">
    <property type="entry name" value="FAD/NAD-bd_sf"/>
</dbReference>
<evidence type="ECO:0000256" key="3">
    <source>
        <dbReference type="PIRSR" id="PIRSR000137-2"/>
    </source>
</evidence>
<dbReference type="GO" id="GO:0016614">
    <property type="term" value="F:oxidoreductase activity, acting on CH-OH group of donors"/>
    <property type="evidence" value="ECO:0007669"/>
    <property type="project" value="InterPro"/>
</dbReference>
<comment type="similarity">
    <text evidence="1 4">Belongs to the GMC oxidoreductase family.</text>
</comment>
<comment type="cofactor">
    <cofactor evidence="3">
        <name>FAD</name>
        <dbReference type="ChEBI" id="CHEBI:57692"/>
    </cofactor>
</comment>
<feature type="domain" description="Glucose-methanol-choline oxidoreductase N-terminal" evidence="7">
    <location>
        <begin position="277"/>
        <end position="291"/>
    </location>
</feature>
<sequence>MTRLSVWSTLALLIGATAATAVPESYDYIIVGGGTAGAALAARLSTGLPRSSILLLEAGPAAPEELRINVPGLRGSILGSSYDWNFSSIAQPGLDGRTIDVNRGRVLGGSSAMNYLCYDRASAAEYDAWGQLGNPGWNWDVMAAAMVKSENFTGSDGDLHGSTGPIRTTYNRIVPEVIQTWQPTVSQLGVPVRDGRSLGGNPVGVMFQPTNIDVTNWNRSYSANTYLRTARKNLVVRTNVQVAKILLTTRQPVVATGVLLSSGATITARKEVILSAGSIQTPGLLELSGIGQKSVLKSAGISQIVDLPGVGENYQDHIRVSNTYRLKPGYESFDPLIYEAGGAFATEELNRWLRNEVSWYDMTTSAYSFLNWARLGSKTNELLTRLAKAAFSSGTTVDKKKIEYLSNPAIPQLELILEANYVGAAGYTGGRFITIFSSVMHPMSRGSVHINPSSPRDKPVIDLEYFTNEYDVQAVIEGAKFARRVANTSPMRSIWEAETEPGPEVQTDAQFRDFAVRTVNSFYHPVGTAAMLPRKDGGVVSPELVVYGTKNLRVVDASIIPIQMTGHIQTAVYGIAEVAAQKIIDAAS</sequence>
<keyword evidence="9" id="KW-1185">Reference proteome</keyword>
<protein>
    <recommendedName>
        <fullName evidence="6 7">Glucose-methanol-choline oxidoreductase N-terminal domain-containing protein</fullName>
    </recommendedName>
</protein>
<feature type="domain" description="Glucose-methanol-choline oxidoreductase N-terminal" evidence="6">
    <location>
        <begin position="104"/>
        <end position="127"/>
    </location>
</feature>
<name>A0A084Q9J2_STAC4</name>
<gene>
    <name evidence="8" type="ORF">S40285_07943</name>
</gene>
<evidence type="ECO:0000256" key="1">
    <source>
        <dbReference type="ARBA" id="ARBA00010790"/>
    </source>
</evidence>
<dbReference type="InterPro" id="IPR007867">
    <property type="entry name" value="GMC_OxRtase_C"/>
</dbReference>
<dbReference type="PROSITE" id="PS00624">
    <property type="entry name" value="GMC_OXRED_2"/>
    <property type="match status" value="1"/>
</dbReference>
<dbReference type="EMBL" id="KL660905">
    <property type="protein sequence ID" value="KFA60627.1"/>
    <property type="molecule type" value="Genomic_DNA"/>
</dbReference>
<dbReference type="PANTHER" id="PTHR11552:SF115">
    <property type="entry name" value="DEHYDROGENASE XPTC-RELATED"/>
    <property type="match status" value="1"/>
</dbReference>
<dbReference type="OMA" id="SAMNFLC"/>
<dbReference type="OrthoDB" id="269227at2759"/>
<evidence type="ECO:0000256" key="2">
    <source>
        <dbReference type="PIRSR" id="PIRSR000137-1"/>
    </source>
</evidence>
<evidence type="ECO:0000256" key="4">
    <source>
        <dbReference type="RuleBase" id="RU003968"/>
    </source>
</evidence>
<feature type="binding site" evidence="3">
    <location>
        <position position="242"/>
    </location>
    <ligand>
        <name>FAD</name>
        <dbReference type="ChEBI" id="CHEBI:57692"/>
    </ligand>
</feature>
<dbReference type="InterPro" id="IPR012132">
    <property type="entry name" value="GMC_OxRdtase"/>
</dbReference>
<dbReference type="InterPro" id="IPR000172">
    <property type="entry name" value="GMC_OxRdtase_N"/>
</dbReference>
<reference evidence="8 9" key="1">
    <citation type="journal article" date="2014" name="BMC Genomics">
        <title>Comparative genome sequencing reveals chemotype-specific gene clusters in the toxigenic black mold Stachybotrys.</title>
        <authorList>
            <person name="Semeiks J."/>
            <person name="Borek D."/>
            <person name="Otwinowski Z."/>
            <person name="Grishin N.V."/>
        </authorList>
    </citation>
    <scope>NUCLEOTIDE SEQUENCE [LARGE SCALE GENOMIC DNA]</scope>
    <source>
        <strain evidence="8 9">IBT 40285</strain>
    </source>
</reference>
<dbReference type="GO" id="GO:0044550">
    <property type="term" value="P:secondary metabolite biosynthetic process"/>
    <property type="evidence" value="ECO:0007669"/>
    <property type="project" value="TreeGrafter"/>
</dbReference>
<dbReference type="HOGENOM" id="CLU_002865_6_0_1"/>
<dbReference type="SUPFAM" id="SSF54373">
    <property type="entry name" value="FAD-linked reductases, C-terminal domain"/>
    <property type="match status" value="1"/>
</dbReference>
<evidence type="ECO:0000259" key="6">
    <source>
        <dbReference type="PROSITE" id="PS00623"/>
    </source>
</evidence>
<feature type="chain" id="PRO_5001779069" description="Glucose-methanol-choline oxidoreductase N-terminal domain-containing protein" evidence="5">
    <location>
        <begin position="20"/>
        <end position="588"/>
    </location>
</feature>